<dbReference type="Gene3D" id="3.40.190.10">
    <property type="entry name" value="Periplasmic binding protein-like II"/>
    <property type="match status" value="2"/>
</dbReference>
<accession>A0ABP7CQ98</accession>
<organism evidence="1 2">
    <name type="scientific">Microlunatus aurantiacus</name>
    <dbReference type="NCBI Taxonomy" id="446786"/>
    <lineage>
        <taxon>Bacteria</taxon>
        <taxon>Bacillati</taxon>
        <taxon>Actinomycetota</taxon>
        <taxon>Actinomycetes</taxon>
        <taxon>Propionibacteriales</taxon>
        <taxon>Propionibacteriaceae</taxon>
        <taxon>Microlunatus</taxon>
    </lineage>
</organism>
<dbReference type="Proteomes" id="UP001500051">
    <property type="component" value="Unassembled WGS sequence"/>
</dbReference>
<gene>
    <name evidence="1" type="ORF">GCM10022204_08010</name>
</gene>
<dbReference type="EMBL" id="BAAAYX010000002">
    <property type="protein sequence ID" value="GAA3694610.1"/>
    <property type="molecule type" value="Genomic_DNA"/>
</dbReference>
<dbReference type="Pfam" id="PF13416">
    <property type="entry name" value="SBP_bac_8"/>
    <property type="match status" value="1"/>
</dbReference>
<name>A0ABP7CQ98_9ACTN</name>
<evidence type="ECO:0000313" key="2">
    <source>
        <dbReference type="Proteomes" id="UP001500051"/>
    </source>
</evidence>
<dbReference type="PANTHER" id="PTHR43649:SF12">
    <property type="entry name" value="DIACETYLCHITOBIOSE BINDING PROTEIN DASA"/>
    <property type="match status" value="1"/>
</dbReference>
<dbReference type="InterPro" id="IPR006059">
    <property type="entry name" value="SBP"/>
</dbReference>
<sequence length="431" mass="45559">MGVNRRQFLLGGLAAAATTMGLVGCAPGSSNSGGGGGDASSAELNFTWWGNDVRNKNTTTAIDAYTKANPGVKISPQPGEWASYWDRLATQVAGNTAPDIIQMDMAYISEYGNRGALLDLSGVDTSKFIEGTVDSGKIDGTLNGINAGINCLVVLANPKVFEKAGVAVPDDKSWTWDSLVDVSAEVAKKTKLTFGFQSLVSDNLFQAWIRQQGKALFTPEGMGVETADVQGWFDYLVKAQKAGAIGTPSQITEEAAKSLDQSAIVVGTAALALSNSNQLEAITAAAGTDLSMLRYPTIAGNSAERKAWYKASMLWSASARTKNPEAAVAFISWLVNSPEAANLLLAERGMPANSEMQAAIKPKLSKVQQTVQTFLNDIQPELADTPIAPPPGGGKIGDVMLRFATEVLFGRQSTAEAAQKFMDEMKSNMQG</sequence>
<keyword evidence="2" id="KW-1185">Reference proteome</keyword>
<comment type="caution">
    <text evidence="1">The sequence shown here is derived from an EMBL/GenBank/DDBJ whole genome shotgun (WGS) entry which is preliminary data.</text>
</comment>
<dbReference type="SUPFAM" id="SSF53850">
    <property type="entry name" value="Periplasmic binding protein-like II"/>
    <property type="match status" value="1"/>
</dbReference>
<dbReference type="InterPro" id="IPR050490">
    <property type="entry name" value="Bact_solute-bd_prot1"/>
</dbReference>
<dbReference type="PROSITE" id="PS51318">
    <property type="entry name" value="TAT"/>
    <property type="match status" value="1"/>
</dbReference>
<dbReference type="PROSITE" id="PS51257">
    <property type="entry name" value="PROKAR_LIPOPROTEIN"/>
    <property type="match status" value="1"/>
</dbReference>
<dbReference type="InterPro" id="IPR006311">
    <property type="entry name" value="TAT_signal"/>
</dbReference>
<reference evidence="2" key="1">
    <citation type="journal article" date="2019" name="Int. J. Syst. Evol. Microbiol.">
        <title>The Global Catalogue of Microorganisms (GCM) 10K type strain sequencing project: providing services to taxonomists for standard genome sequencing and annotation.</title>
        <authorList>
            <consortium name="The Broad Institute Genomics Platform"/>
            <consortium name="The Broad Institute Genome Sequencing Center for Infectious Disease"/>
            <person name="Wu L."/>
            <person name="Ma J."/>
        </authorList>
    </citation>
    <scope>NUCLEOTIDE SEQUENCE [LARGE SCALE GENOMIC DNA]</scope>
    <source>
        <strain evidence="2">JCM 16548</strain>
    </source>
</reference>
<proteinExistence type="predicted"/>
<protein>
    <submittedName>
        <fullName evidence="1">Extracellular solute-binding protein</fullName>
    </submittedName>
</protein>
<evidence type="ECO:0000313" key="1">
    <source>
        <dbReference type="EMBL" id="GAA3694610.1"/>
    </source>
</evidence>
<dbReference type="PANTHER" id="PTHR43649">
    <property type="entry name" value="ARABINOSE-BINDING PROTEIN-RELATED"/>
    <property type="match status" value="1"/>
</dbReference>